<evidence type="ECO:0008006" key="3">
    <source>
        <dbReference type="Google" id="ProtNLM"/>
    </source>
</evidence>
<keyword evidence="2" id="KW-1185">Reference proteome</keyword>
<dbReference type="InterPro" id="IPR011990">
    <property type="entry name" value="TPR-like_helical_dom_sf"/>
</dbReference>
<comment type="caution">
    <text evidence="1">The sequence shown here is derived from an EMBL/GenBank/DDBJ whole genome shotgun (WGS) entry which is preliminary data.</text>
</comment>
<proteinExistence type="predicted"/>
<protein>
    <recommendedName>
        <fullName evidence="3">XRE family transcriptional regulator</fullName>
    </recommendedName>
</protein>
<reference evidence="1 2" key="1">
    <citation type="submission" date="2020-10" db="EMBL/GenBank/DDBJ databases">
        <title>Identification of Nocardia species via Next-generation sequencing and recognition of intraspecies genetic diversity.</title>
        <authorList>
            <person name="Li P."/>
            <person name="Li P."/>
            <person name="Lu B."/>
        </authorList>
    </citation>
    <scope>NUCLEOTIDE SEQUENCE [LARGE SCALE GENOMIC DNA]</scope>
    <source>
        <strain evidence="1 2">N-11</strain>
    </source>
</reference>
<sequence>MADSSILAWDTPEFRAHLAARRPGRAFMLVRKAAGMTQAGFGELMHWDRTHAGRVERDEVGTICDIYQMGRTADALGIPRLALLPALLETSDVGNIEITDSEGADVDRRQFGQASAFILATALTTTPAATTSHAATGQLVGSDHVRYLADVADKLWAHDNDFGSGGLVQTALDQFAIATRLLDRADYDPRTGTELAAVASNLGLVSGWLAYDGGDQAIASTCYKDALILAERGGDDSLAADIIDALRQQAWTGGRKREALQLSLRASDRSRHDRSARLQALLAAREGVAYAAVGDRSQCERALAAAWRQVDRGLDDPNDPIRLHYITEAEIRTIEAHARRYLGQHDKAVTIYHDSVANGTHPPRDEASYRAYYAASLALLGDTTTAIHEGLTALTMLEGPVRSPRLVNELRPVYLAACQTDDDDADQFRTRFDGLVPTA</sequence>
<accession>A0ABS0CD09</accession>
<dbReference type="SUPFAM" id="SSF48452">
    <property type="entry name" value="TPR-like"/>
    <property type="match status" value="1"/>
</dbReference>
<name>A0ABS0CD09_9NOCA</name>
<dbReference type="RefSeq" id="WP_195035146.1">
    <property type="nucleotide sequence ID" value="NZ_JADLRE010000020.1"/>
</dbReference>
<evidence type="ECO:0000313" key="1">
    <source>
        <dbReference type="EMBL" id="MBF6228240.1"/>
    </source>
</evidence>
<organism evidence="1 2">
    <name type="scientific">Nocardia abscessus</name>
    <dbReference type="NCBI Taxonomy" id="120957"/>
    <lineage>
        <taxon>Bacteria</taxon>
        <taxon>Bacillati</taxon>
        <taxon>Actinomycetota</taxon>
        <taxon>Actinomycetes</taxon>
        <taxon>Mycobacteriales</taxon>
        <taxon>Nocardiaceae</taxon>
        <taxon>Nocardia</taxon>
    </lineage>
</organism>
<dbReference type="EMBL" id="JADLRE010000020">
    <property type="protein sequence ID" value="MBF6228240.1"/>
    <property type="molecule type" value="Genomic_DNA"/>
</dbReference>
<dbReference type="Proteomes" id="UP000807309">
    <property type="component" value="Unassembled WGS sequence"/>
</dbReference>
<evidence type="ECO:0000313" key="2">
    <source>
        <dbReference type="Proteomes" id="UP000807309"/>
    </source>
</evidence>
<gene>
    <name evidence="1" type="ORF">IU470_24420</name>
</gene>